<dbReference type="AlphaFoldDB" id="A0A9Q3FJ52"/>
<reference evidence="2" key="1">
    <citation type="submission" date="2021-03" db="EMBL/GenBank/DDBJ databases">
        <title>Draft genome sequence of rust myrtle Austropuccinia psidii MF-1, a brazilian biotype.</title>
        <authorList>
            <person name="Quecine M.C."/>
            <person name="Pachon D.M.R."/>
            <person name="Bonatelli M.L."/>
            <person name="Correr F.H."/>
            <person name="Franceschini L.M."/>
            <person name="Leite T.F."/>
            <person name="Margarido G.R.A."/>
            <person name="Almeida C.A."/>
            <person name="Ferrarezi J.A."/>
            <person name="Labate C.A."/>
        </authorList>
    </citation>
    <scope>NUCLEOTIDE SEQUENCE</scope>
    <source>
        <strain evidence="2">MF-1</strain>
    </source>
</reference>
<sequence>MSPVHLRTPGFQRNHQRIEKACPEREDLEEDTLHTVVDGKKLREIIRTLPFIFQFNRNLKPEGWKDMDQILQLHQP</sequence>
<gene>
    <name evidence="2" type="ORF">O181_078528</name>
</gene>
<evidence type="ECO:0000256" key="1">
    <source>
        <dbReference type="SAM" id="MobiDB-lite"/>
    </source>
</evidence>
<organism evidence="2 3">
    <name type="scientific">Austropuccinia psidii MF-1</name>
    <dbReference type="NCBI Taxonomy" id="1389203"/>
    <lineage>
        <taxon>Eukaryota</taxon>
        <taxon>Fungi</taxon>
        <taxon>Dikarya</taxon>
        <taxon>Basidiomycota</taxon>
        <taxon>Pucciniomycotina</taxon>
        <taxon>Pucciniomycetes</taxon>
        <taxon>Pucciniales</taxon>
        <taxon>Sphaerophragmiaceae</taxon>
        <taxon>Austropuccinia</taxon>
    </lineage>
</organism>
<comment type="caution">
    <text evidence="2">The sequence shown here is derived from an EMBL/GenBank/DDBJ whole genome shotgun (WGS) entry which is preliminary data.</text>
</comment>
<proteinExistence type="predicted"/>
<evidence type="ECO:0000313" key="3">
    <source>
        <dbReference type="Proteomes" id="UP000765509"/>
    </source>
</evidence>
<protein>
    <submittedName>
        <fullName evidence="2">Uncharacterized protein</fullName>
    </submittedName>
</protein>
<evidence type="ECO:0000313" key="2">
    <source>
        <dbReference type="EMBL" id="MBW0538813.1"/>
    </source>
</evidence>
<accession>A0A9Q3FJ52</accession>
<dbReference type="EMBL" id="AVOT02043370">
    <property type="protein sequence ID" value="MBW0538813.1"/>
    <property type="molecule type" value="Genomic_DNA"/>
</dbReference>
<dbReference type="Proteomes" id="UP000765509">
    <property type="component" value="Unassembled WGS sequence"/>
</dbReference>
<keyword evidence="3" id="KW-1185">Reference proteome</keyword>
<name>A0A9Q3FJ52_9BASI</name>
<feature type="region of interest" description="Disordered" evidence="1">
    <location>
        <begin position="1"/>
        <end position="23"/>
    </location>
</feature>